<keyword evidence="2" id="KW-1133">Transmembrane helix</keyword>
<proteinExistence type="predicted"/>
<dbReference type="GO" id="GO:0009044">
    <property type="term" value="F:xylan 1,4-beta-xylosidase activity"/>
    <property type="evidence" value="ECO:0007669"/>
    <property type="project" value="InterPro"/>
</dbReference>
<dbReference type="PANTHER" id="PTHR42721">
    <property type="entry name" value="SUGAR HYDROLASE-RELATED"/>
    <property type="match status" value="1"/>
</dbReference>
<keyword evidence="4" id="KW-1185">Reference proteome</keyword>
<evidence type="ECO:0000313" key="4">
    <source>
        <dbReference type="Proteomes" id="UP001497480"/>
    </source>
</evidence>
<dbReference type="EMBL" id="CAXHTB010000005">
    <property type="protein sequence ID" value="CAL0307071.1"/>
    <property type="molecule type" value="Genomic_DNA"/>
</dbReference>
<dbReference type="SUPFAM" id="SSF51445">
    <property type="entry name" value="(Trans)glycosidases"/>
    <property type="match status" value="1"/>
</dbReference>
<keyword evidence="1" id="KW-0378">Hydrolase</keyword>
<accession>A0AAV1WCL0</accession>
<evidence type="ECO:0000256" key="2">
    <source>
        <dbReference type="SAM" id="Phobius"/>
    </source>
</evidence>
<evidence type="ECO:0000313" key="3">
    <source>
        <dbReference type="EMBL" id="CAL0307071.1"/>
    </source>
</evidence>
<evidence type="ECO:0000256" key="1">
    <source>
        <dbReference type="ARBA" id="ARBA00022801"/>
    </source>
</evidence>
<dbReference type="InterPro" id="IPR017853">
    <property type="entry name" value="GH"/>
</dbReference>
<dbReference type="PANTHER" id="PTHR42721:SF14">
    <property type="entry name" value="BETA-D-XYLOSIDASE 4-RELATED"/>
    <property type="match status" value="1"/>
</dbReference>
<dbReference type="GO" id="GO:0046556">
    <property type="term" value="F:alpha-L-arabinofuranosidase activity"/>
    <property type="evidence" value="ECO:0007669"/>
    <property type="project" value="TreeGrafter"/>
</dbReference>
<keyword evidence="2" id="KW-0812">Transmembrane</keyword>
<comment type="caution">
    <text evidence="3">The sequence shown here is derived from an EMBL/GenBank/DDBJ whole genome shotgun (WGS) entry which is preliminary data.</text>
</comment>
<sequence length="114" mass="12118">MASTKNREYFVSSIFLCFTRLILIGLLTCGNVDGQVKFACDVGKNLALGGYKFSNTSLSEALHGVSNVGHGATNFFSDLIPGATSFPMSILTAASFNATLFQAIGRVVSREARS</sequence>
<feature type="transmembrane region" description="Helical" evidence="2">
    <location>
        <begin position="9"/>
        <end position="27"/>
    </location>
</feature>
<name>A0AAV1WCL0_LUPLU</name>
<dbReference type="AlphaFoldDB" id="A0AAV1WCL0"/>
<reference evidence="3 4" key="1">
    <citation type="submission" date="2024-03" db="EMBL/GenBank/DDBJ databases">
        <authorList>
            <person name="Martinez-Hernandez J."/>
        </authorList>
    </citation>
    <scope>NUCLEOTIDE SEQUENCE [LARGE SCALE GENOMIC DNA]</scope>
</reference>
<dbReference type="GO" id="GO:0031222">
    <property type="term" value="P:arabinan catabolic process"/>
    <property type="evidence" value="ECO:0007669"/>
    <property type="project" value="TreeGrafter"/>
</dbReference>
<dbReference type="GO" id="GO:0045493">
    <property type="term" value="P:xylan catabolic process"/>
    <property type="evidence" value="ECO:0007669"/>
    <property type="project" value="InterPro"/>
</dbReference>
<protein>
    <submittedName>
        <fullName evidence="3">Uncharacterized protein</fullName>
    </submittedName>
</protein>
<dbReference type="InterPro" id="IPR036962">
    <property type="entry name" value="Glyco_hydro_3_N_sf"/>
</dbReference>
<dbReference type="Gene3D" id="3.20.20.300">
    <property type="entry name" value="Glycoside hydrolase, family 3, N-terminal domain"/>
    <property type="match status" value="1"/>
</dbReference>
<dbReference type="GO" id="GO:0048046">
    <property type="term" value="C:apoplast"/>
    <property type="evidence" value="ECO:0007669"/>
    <property type="project" value="TreeGrafter"/>
</dbReference>
<organism evidence="3 4">
    <name type="scientific">Lupinus luteus</name>
    <name type="common">European yellow lupine</name>
    <dbReference type="NCBI Taxonomy" id="3873"/>
    <lineage>
        <taxon>Eukaryota</taxon>
        <taxon>Viridiplantae</taxon>
        <taxon>Streptophyta</taxon>
        <taxon>Embryophyta</taxon>
        <taxon>Tracheophyta</taxon>
        <taxon>Spermatophyta</taxon>
        <taxon>Magnoliopsida</taxon>
        <taxon>eudicotyledons</taxon>
        <taxon>Gunneridae</taxon>
        <taxon>Pentapetalae</taxon>
        <taxon>rosids</taxon>
        <taxon>fabids</taxon>
        <taxon>Fabales</taxon>
        <taxon>Fabaceae</taxon>
        <taxon>Papilionoideae</taxon>
        <taxon>50 kb inversion clade</taxon>
        <taxon>genistoids sensu lato</taxon>
        <taxon>core genistoids</taxon>
        <taxon>Genisteae</taxon>
        <taxon>Lupinus</taxon>
    </lineage>
</organism>
<dbReference type="InterPro" id="IPR044993">
    <property type="entry name" value="BXL"/>
</dbReference>
<dbReference type="Proteomes" id="UP001497480">
    <property type="component" value="Unassembled WGS sequence"/>
</dbReference>
<keyword evidence="2" id="KW-0472">Membrane</keyword>
<gene>
    <name evidence="3" type="ORF">LLUT_LOCUS8131</name>
</gene>